<keyword evidence="2" id="KW-0812">Transmembrane</keyword>
<evidence type="ECO:0008006" key="5">
    <source>
        <dbReference type="Google" id="ProtNLM"/>
    </source>
</evidence>
<dbReference type="EMBL" id="BAABCV010000002">
    <property type="protein sequence ID" value="GAA4087291.1"/>
    <property type="molecule type" value="Genomic_DNA"/>
</dbReference>
<feature type="region of interest" description="Disordered" evidence="1">
    <location>
        <begin position="150"/>
        <end position="170"/>
    </location>
</feature>
<comment type="caution">
    <text evidence="3">The sequence shown here is derived from an EMBL/GenBank/DDBJ whole genome shotgun (WGS) entry which is preliminary data.</text>
</comment>
<evidence type="ECO:0000313" key="3">
    <source>
        <dbReference type="EMBL" id="GAA4087291.1"/>
    </source>
</evidence>
<accession>A0ABP7WF49</accession>
<name>A0ABP7WF49_9SPHI</name>
<keyword evidence="2" id="KW-1133">Transmembrane helix</keyword>
<feature type="transmembrane region" description="Helical" evidence="2">
    <location>
        <begin position="41"/>
        <end position="62"/>
    </location>
</feature>
<evidence type="ECO:0000313" key="4">
    <source>
        <dbReference type="Proteomes" id="UP001500841"/>
    </source>
</evidence>
<dbReference type="RefSeq" id="WP_345100898.1">
    <property type="nucleotide sequence ID" value="NZ_BAABCV010000002.1"/>
</dbReference>
<keyword evidence="2" id="KW-0472">Membrane</keyword>
<dbReference type="Proteomes" id="UP001500841">
    <property type="component" value="Unassembled WGS sequence"/>
</dbReference>
<sequence>MEDKDLFSEIRDAAHEWQEPYEQGAWEDFRRNRKRKRGIVVFWRYAGVAAVFLLLFLGGVWYTNQREINSTHKQVSRVNTNPNQLNVSQKPSDAEPTKDAIVENVFRPAGKNRAPMSSVRRQLVKSKKTINAHVVHQLNAAANNELVTTDTYGNPGSGSNNRLQTQTSLDSTATAISRNNTSKTLIANAPVKKVPPGSHSLYDSLTNRVTDDKKKSNHNLTYALAINPSVGNKKMSFGAGLEVFYPVSDHLSLGSGLGFASLHAETENSGGNAIIQLQGSNLDINGIELPINFKYQLSGGFYVNAGISAVAVLNNQLAYHYFTPTTQTITQFDGKGSPHQAIQLASAKSTEQSKEQLASYIGFYTFSTGKKQTFGKSQFSFGPFIKIPFNPISSQNIRFTQGGFNLSFSF</sequence>
<evidence type="ECO:0000256" key="2">
    <source>
        <dbReference type="SAM" id="Phobius"/>
    </source>
</evidence>
<reference evidence="4" key="1">
    <citation type="journal article" date="2019" name="Int. J. Syst. Evol. Microbiol.">
        <title>The Global Catalogue of Microorganisms (GCM) 10K type strain sequencing project: providing services to taxonomists for standard genome sequencing and annotation.</title>
        <authorList>
            <consortium name="The Broad Institute Genomics Platform"/>
            <consortium name="The Broad Institute Genome Sequencing Center for Infectious Disease"/>
            <person name="Wu L."/>
            <person name="Ma J."/>
        </authorList>
    </citation>
    <scope>NUCLEOTIDE SEQUENCE [LARGE SCALE GENOMIC DNA]</scope>
    <source>
        <strain evidence="4">JCM 17085</strain>
    </source>
</reference>
<organism evidence="3 4">
    <name type="scientific">Mucilaginibacter panaciglaebae</name>
    <dbReference type="NCBI Taxonomy" id="502331"/>
    <lineage>
        <taxon>Bacteria</taxon>
        <taxon>Pseudomonadati</taxon>
        <taxon>Bacteroidota</taxon>
        <taxon>Sphingobacteriia</taxon>
        <taxon>Sphingobacteriales</taxon>
        <taxon>Sphingobacteriaceae</taxon>
        <taxon>Mucilaginibacter</taxon>
    </lineage>
</organism>
<proteinExistence type="predicted"/>
<keyword evidence="4" id="KW-1185">Reference proteome</keyword>
<gene>
    <name evidence="3" type="ORF">GCM10022392_05400</name>
</gene>
<protein>
    <recommendedName>
        <fullName evidence="5">Outer membrane protein with beta-barrel domain</fullName>
    </recommendedName>
</protein>
<evidence type="ECO:0000256" key="1">
    <source>
        <dbReference type="SAM" id="MobiDB-lite"/>
    </source>
</evidence>